<evidence type="ECO:0000313" key="8">
    <source>
        <dbReference type="EMBL" id="SIQ02299.1"/>
    </source>
</evidence>
<dbReference type="InterPro" id="IPR012944">
    <property type="entry name" value="SusD_RagB_dom"/>
</dbReference>
<dbReference type="PROSITE" id="PS51257">
    <property type="entry name" value="PROKAR_LIPOPROTEIN"/>
    <property type="match status" value="1"/>
</dbReference>
<dbReference type="InterPro" id="IPR011990">
    <property type="entry name" value="TPR-like_helical_dom_sf"/>
</dbReference>
<keyword evidence="4" id="KW-0472">Membrane</keyword>
<accession>A0A1N6PDF6</accession>
<feature type="domain" description="SusD-like N-terminal" evidence="7">
    <location>
        <begin position="20"/>
        <end position="220"/>
    </location>
</feature>
<dbReference type="Proteomes" id="UP000186953">
    <property type="component" value="Unassembled WGS sequence"/>
</dbReference>
<dbReference type="OrthoDB" id="630434at2"/>
<evidence type="ECO:0000256" key="1">
    <source>
        <dbReference type="ARBA" id="ARBA00004442"/>
    </source>
</evidence>
<dbReference type="Gene3D" id="1.25.40.390">
    <property type="match status" value="1"/>
</dbReference>
<evidence type="ECO:0000313" key="9">
    <source>
        <dbReference type="Proteomes" id="UP000186953"/>
    </source>
</evidence>
<gene>
    <name evidence="8" type="ORF">SAMN05421797_101389</name>
</gene>
<proteinExistence type="inferred from homology"/>
<reference evidence="9" key="1">
    <citation type="submission" date="2017-01" db="EMBL/GenBank/DDBJ databases">
        <authorList>
            <person name="Varghese N."/>
            <person name="Submissions S."/>
        </authorList>
    </citation>
    <scope>NUCLEOTIDE SEQUENCE [LARGE SCALE GENOMIC DNA]</scope>
    <source>
        <strain evidence="9">DSM 15366</strain>
    </source>
</reference>
<evidence type="ECO:0000256" key="3">
    <source>
        <dbReference type="ARBA" id="ARBA00022729"/>
    </source>
</evidence>
<keyword evidence="3" id="KW-0732">Signal</keyword>
<dbReference type="GO" id="GO:0009279">
    <property type="term" value="C:cell outer membrane"/>
    <property type="evidence" value="ECO:0007669"/>
    <property type="project" value="UniProtKB-SubCell"/>
</dbReference>
<evidence type="ECO:0000256" key="2">
    <source>
        <dbReference type="ARBA" id="ARBA00006275"/>
    </source>
</evidence>
<evidence type="ECO:0000259" key="7">
    <source>
        <dbReference type="Pfam" id="PF14322"/>
    </source>
</evidence>
<comment type="subcellular location">
    <subcellularLocation>
        <location evidence="1">Cell outer membrane</location>
    </subcellularLocation>
</comment>
<dbReference type="Pfam" id="PF07980">
    <property type="entry name" value="SusD_RagB"/>
    <property type="match status" value="1"/>
</dbReference>
<keyword evidence="9" id="KW-1185">Reference proteome</keyword>
<evidence type="ECO:0000259" key="6">
    <source>
        <dbReference type="Pfam" id="PF07980"/>
    </source>
</evidence>
<dbReference type="RefSeq" id="WP_076546633.1">
    <property type="nucleotide sequence ID" value="NZ_FTMA01000001.1"/>
</dbReference>
<sequence>MKKLAYIILLTLSFTACDDYLDIEPVGQIIPTTVEDYRNFLTSAYAINTGSKVLTTYRGDELSLSATAVGIEQYEDLFIWNDENPSPLTSAYPYASIYNIIFYANHVINSGDEMKGGVLEKEQLIGEAHALRAMQYFDLINLYAKPYNSSTASTDTGVPITTTYDSEKPYPRETVEVVYDLILSDLESAESLLNVSQQETGYNYRFSILAVKAFKARVYLFKNNWQLAIDEVNQALAINDELQNLNSNSAILPSEYNSVESILALETVASFDMTENASISEDLLSIYDQTDDLRFSIYFNEESDGTYHSSKSADTKFKVSFRTAELYLILAECYAQLNNQDQAKAHLIELANMRYTPIGLERYRTRINELNSADVLEEVLEERRREFAIEGHRWNDLRRTTRPLLIKNYKNQEFRLEKDDDRYTIPFPNDAIINNPDL</sequence>
<dbReference type="EMBL" id="FTMA01000001">
    <property type="protein sequence ID" value="SIQ02299.1"/>
    <property type="molecule type" value="Genomic_DNA"/>
</dbReference>
<comment type="similarity">
    <text evidence="2">Belongs to the SusD family.</text>
</comment>
<dbReference type="SUPFAM" id="SSF48452">
    <property type="entry name" value="TPR-like"/>
    <property type="match status" value="1"/>
</dbReference>
<name>A0A1N6PDF6_9FLAO</name>
<evidence type="ECO:0000256" key="4">
    <source>
        <dbReference type="ARBA" id="ARBA00023136"/>
    </source>
</evidence>
<evidence type="ECO:0000256" key="5">
    <source>
        <dbReference type="ARBA" id="ARBA00023237"/>
    </source>
</evidence>
<dbReference type="InterPro" id="IPR033985">
    <property type="entry name" value="SusD-like_N"/>
</dbReference>
<dbReference type="AlphaFoldDB" id="A0A1N6PDF6"/>
<organism evidence="8 9">
    <name type="scientific">Maribacter ulvicola</name>
    <dbReference type="NCBI Taxonomy" id="228959"/>
    <lineage>
        <taxon>Bacteria</taxon>
        <taxon>Pseudomonadati</taxon>
        <taxon>Bacteroidota</taxon>
        <taxon>Flavobacteriia</taxon>
        <taxon>Flavobacteriales</taxon>
        <taxon>Flavobacteriaceae</taxon>
        <taxon>Maribacter</taxon>
    </lineage>
</organism>
<dbReference type="Pfam" id="PF14322">
    <property type="entry name" value="SusD-like_3"/>
    <property type="match status" value="1"/>
</dbReference>
<protein>
    <submittedName>
        <fullName evidence="8">SusD family protein</fullName>
    </submittedName>
</protein>
<feature type="domain" description="RagB/SusD" evidence="6">
    <location>
        <begin position="311"/>
        <end position="410"/>
    </location>
</feature>
<dbReference type="STRING" id="228959.SAMN05421797_101389"/>
<keyword evidence="5" id="KW-0998">Cell outer membrane</keyword>